<dbReference type="AlphaFoldDB" id="A0AAV2RUN2"/>
<name>A0AAV2RUN2_MEGNR</name>
<keyword evidence="2" id="KW-1185">Reference proteome</keyword>
<comment type="caution">
    <text evidence="1">The sequence shown here is derived from an EMBL/GenBank/DDBJ whole genome shotgun (WGS) entry which is preliminary data.</text>
</comment>
<dbReference type="EMBL" id="CAXKWB010029844">
    <property type="protein sequence ID" value="CAL4136582.1"/>
    <property type="molecule type" value="Genomic_DNA"/>
</dbReference>
<gene>
    <name evidence="1" type="ORF">MNOR_LOCUS27829</name>
</gene>
<organism evidence="1 2">
    <name type="scientific">Meganyctiphanes norvegica</name>
    <name type="common">Northern krill</name>
    <name type="synonym">Thysanopoda norvegica</name>
    <dbReference type="NCBI Taxonomy" id="48144"/>
    <lineage>
        <taxon>Eukaryota</taxon>
        <taxon>Metazoa</taxon>
        <taxon>Ecdysozoa</taxon>
        <taxon>Arthropoda</taxon>
        <taxon>Crustacea</taxon>
        <taxon>Multicrustacea</taxon>
        <taxon>Malacostraca</taxon>
        <taxon>Eumalacostraca</taxon>
        <taxon>Eucarida</taxon>
        <taxon>Euphausiacea</taxon>
        <taxon>Euphausiidae</taxon>
        <taxon>Meganyctiphanes</taxon>
    </lineage>
</organism>
<reference evidence="1 2" key="1">
    <citation type="submission" date="2024-05" db="EMBL/GenBank/DDBJ databases">
        <authorList>
            <person name="Wallberg A."/>
        </authorList>
    </citation>
    <scope>NUCLEOTIDE SEQUENCE [LARGE SCALE GENOMIC DNA]</scope>
</reference>
<protein>
    <submittedName>
        <fullName evidence="1">Uncharacterized protein</fullName>
    </submittedName>
</protein>
<evidence type="ECO:0000313" key="1">
    <source>
        <dbReference type="EMBL" id="CAL4136582.1"/>
    </source>
</evidence>
<dbReference type="Proteomes" id="UP001497623">
    <property type="component" value="Unassembled WGS sequence"/>
</dbReference>
<evidence type="ECO:0000313" key="2">
    <source>
        <dbReference type="Proteomes" id="UP001497623"/>
    </source>
</evidence>
<proteinExistence type="predicted"/>
<sequence length="161" mass="17645">MCLDEVGSVEISGEATLCFDVDGSGFKGSIAARDHTCYVITGVKCHRRAPRGGLRPENEPISLAEDEGHLGQPVLFDVHVVDCDIGEEYSLQRVQGFNGDICTFTCACVNFTPDQVYRGQKAEVITKQLLGQTIASKRKLVCVGNINLMCSHVNKNRNWVL</sequence>
<accession>A0AAV2RUN2</accession>